<evidence type="ECO:0000313" key="3">
    <source>
        <dbReference type="Proteomes" id="UP001153269"/>
    </source>
</evidence>
<protein>
    <submittedName>
        <fullName evidence="2">Uncharacterized protein</fullName>
    </submittedName>
</protein>
<keyword evidence="3" id="KW-1185">Reference proteome</keyword>
<accession>A0A9N7VWE0</accession>
<dbReference type="EMBL" id="CADEAL010004257">
    <property type="protein sequence ID" value="CAB1455470.1"/>
    <property type="molecule type" value="Genomic_DNA"/>
</dbReference>
<organism evidence="2 3">
    <name type="scientific">Pleuronectes platessa</name>
    <name type="common">European plaice</name>
    <dbReference type="NCBI Taxonomy" id="8262"/>
    <lineage>
        <taxon>Eukaryota</taxon>
        <taxon>Metazoa</taxon>
        <taxon>Chordata</taxon>
        <taxon>Craniata</taxon>
        <taxon>Vertebrata</taxon>
        <taxon>Euteleostomi</taxon>
        <taxon>Actinopterygii</taxon>
        <taxon>Neopterygii</taxon>
        <taxon>Teleostei</taxon>
        <taxon>Neoteleostei</taxon>
        <taxon>Acanthomorphata</taxon>
        <taxon>Carangaria</taxon>
        <taxon>Pleuronectiformes</taxon>
        <taxon>Pleuronectoidei</taxon>
        <taxon>Pleuronectidae</taxon>
        <taxon>Pleuronectes</taxon>
    </lineage>
</organism>
<feature type="compositionally biased region" description="Low complexity" evidence="1">
    <location>
        <begin position="71"/>
        <end position="82"/>
    </location>
</feature>
<dbReference type="AlphaFoldDB" id="A0A9N7VWE0"/>
<proteinExistence type="predicted"/>
<dbReference type="Proteomes" id="UP001153269">
    <property type="component" value="Unassembled WGS sequence"/>
</dbReference>
<feature type="region of interest" description="Disordered" evidence="1">
    <location>
        <begin position="71"/>
        <end position="136"/>
    </location>
</feature>
<sequence>MTLSERPRRSRNLVRGRSHRADGGEPAKSNITGCSLTADRHRTKTNPLTFRAAKDQLSCAFHATVSVASAESGAAAEPRGGEQMSGGRNHPVIKTATEPGHSVEKRSPFNTRRSHGAPPLCREARAEAEPGGETRVPPLILLNKACVRLRQPEPSSVSPDMRRCNAATEAVAVTARQTD</sequence>
<feature type="compositionally biased region" description="Basic residues" evidence="1">
    <location>
        <begin position="8"/>
        <end position="18"/>
    </location>
</feature>
<gene>
    <name evidence="2" type="ORF">PLEPLA_LOCUS43246</name>
</gene>
<evidence type="ECO:0000256" key="1">
    <source>
        <dbReference type="SAM" id="MobiDB-lite"/>
    </source>
</evidence>
<comment type="caution">
    <text evidence="2">The sequence shown here is derived from an EMBL/GenBank/DDBJ whole genome shotgun (WGS) entry which is preliminary data.</text>
</comment>
<feature type="region of interest" description="Disordered" evidence="1">
    <location>
        <begin position="1"/>
        <end position="40"/>
    </location>
</feature>
<name>A0A9N7VWE0_PLEPL</name>
<reference evidence="2" key="1">
    <citation type="submission" date="2020-03" db="EMBL/GenBank/DDBJ databases">
        <authorList>
            <person name="Weist P."/>
        </authorList>
    </citation>
    <scope>NUCLEOTIDE SEQUENCE</scope>
</reference>
<evidence type="ECO:0000313" key="2">
    <source>
        <dbReference type="EMBL" id="CAB1455470.1"/>
    </source>
</evidence>